<name>A0ABU5QVX1_9BACT</name>
<organism evidence="2 3">
    <name type="scientific">Arcicella aquatica</name>
    <dbReference type="NCBI Taxonomy" id="217141"/>
    <lineage>
        <taxon>Bacteria</taxon>
        <taxon>Pseudomonadati</taxon>
        <taxon>Bacteroidota</taxon>
        <taxon>Cytophagia</taxon>
        <taxon>Cytophagales</taxon>
        <taxon>Flectobacillaceae</taxon>
        <taxon>Arcicella</taxon>
    </lineage>
</organism>
<feature type="chain" id="PRO_5045333197" evidence="1">
    <location>
        <begin position="25"/>
        <end position="67"/>
    </location>
</feature>
<evidence type="ECO:0000313" key="2">
    <source>
        <dbReference type="EMBL" id="MEA5260969.1"/>
    </source>
</evidence>
<keyword evidence="3" id="KW-1185">Reference proteome</keyword>
<gene>
    <name evidence="2" type="ORF">VB264_24435</name>
</gene>
<evidence type="ECO:0000313" key="3">
    <source>
        <dbReference type="Proteomes" id="UP001304671"/>
    </source>
</evidence>
<dbReference type="RefSeq" id="WP_323253960.1">
    <property type="nucleotide sequence ID" value="NZ_JAYFUL010000079.1"/>
</dbReference>
<accession>A0ABU5QVX1</accession>
<comment type="caution">
    <text evidence="2">The sequence shown here is derived from an EMBL/GenBank/DDBJ whole genome shotgun (WGS) entry which is preliminary data.</text>
</comment>
<feature type="signal peptide" evidence="1">
    <location>
        <begin position="1"/>
        <end position="24"/>
    </location>
</feature>
<evidence type="ECO:0000256" key="1">
    <source>
        <dbReference type="SAM" id="SignalP"/>
    </source>
</evidence>
<dbReference type="EMBL" id="JAYFUL010000079">
    <property type="protein sequence ID" value="MEA5260969.1"/>
    <property type="molecule type" value="Genomic_DNA"/>
</dbReference>
<keyword evidence="1" id="KW-0732">Signal</keyword>
<dbReference type="Proteomes" id="UP001304671">
    <property type="component" value="Unassembled WGS sequence"/>
</dbReference>
<sequence>MKNHIATIFFLFSSLLTLSGVAFAKKYTDMAEANPAMLAFTASHIGEIEAFKNDPQKLAHIIRDMKI</sequence>
<protein>
    <submittedName>
        <fullName evidence="2">Uncharacterized protein</fullName>
    </submittedName>
</protein>
<proteinExistence type="predicted"/>
<reference evidence="2 3" key="1">
    <citation type="submission" date="2023-12" db="EMBL/GenBank/DDBJ databases">
        <title>Novel species of the genus Arcicella isolated from rivers.</title>
        <authorList>
            <person name="Lu H."/>
        </authorList>
    </citation>
    <scope>NUCLEOTIDE SEQUENCE [LARGE SCALE GENOMIC DNA]</scope>
    <source>
        <strain evidence="2 3">LMG 21963</strain>
    </source>
</reference>